<sequence>MLIIRAARRPVGRGPGGVLVLTWSTDRYRTEDRFDVWHDTLNATHLPWRLNKANERFCRAEIQALDTGVTTFVTCRCDPCAGFRDAKMARADSGDFYGILALQKGRERVRQDNWSVEMRPGDVLIWDSARPIRFDVLESIEKATLLVPKHRLAEVAGTPVLPSGRVNTTQGFGALLFDRMRGVSNQISDFATVGTPQLELALLRDVLNAVGDMRSNEMVSARQALRERVERVIEARFQDQDFAPAVLADMLGISVRALNKAFENSGTTVAMKIRERRLHAAKTDLGNPDLLRCSVTQICLTRGFSSVEHFSRSFRARFGISPRDYRSQACAERSKAV</sequence>
<comment type="caution">
    <text evidence="5">The sequence shown here is derived from an EMBL/GenBank/DDBJ whole genome shotgun (WGS) entry which is preliminary data.</text>
</comment>
<accession>A0A2M8J434</accession>
<dbReference type="InterPro" id="IPR035418">
    <property type="entry name" value="AraC-bd_2"/>
</dbReference>
<dbReference type="EMBL" id="PGTB01000013">
    <property type="protein sequence ID" value="PJE37541.1"/>
    <property type="molecule type" value="Genomic_DNA"/>
</dbReference>
<dbReference type="Pfam" id="PF12833">
    <property type="entry name" value="HTH_18"/>
    <property type="match status" value="1"/>
</dbReference>
<evidence type="ECO:0000313" key="6">
    <source>
        <dbReference type="Proteomes" id="UP000231553"/>
    </source>
</evidence>
<evidence type="ECO:0000256" key="1">
    <source>
        <dbReference type="ARBA" id="ARBA00023015"/>
    </source>
</evidence>
<organism evidence="5 6">
    <name type="scientific">Pseudooceanicola lipolyticus</name>
    <dbReference type="NCBI Taxonomy" id="2029104"/>
    <lineage>
        <taxon>Bacteria</taxon>
        <taxon>Pseudomonadati</taxon>
        <taxon>Pseudomonadota</taxon>
        <taxon>Alphaproteobacteria</taxon>
        <taxon>Rhodobacterales</taxon>
        <taxon>Paracoccaceae</taxon>
        <taxon>Pseudooceanicola</taxon>
    </lineage>
</organism>
<dbReference type="Proteomes" id="UP000231553">
    <property type="component" value="Unassembled WGS sequence"/>
</dbReference>
<dbReference type="PROSITE" id="PS01124">
    <property type="entry name" value="HTH_ARAC_FAMILY_2"/>
    <property type="match status" value="1"/>
</dbReference>
<dbReference type="Gene3D" id="1.10.10.60">
    <property type="entry name" value="Homeodomain-like"/>
    <property type="match status" value="1"/>
</dbReference>
<evidence type="ECO:0000256" key="3">
    <source>
        <dbReference type="ARBA" id="ARBA00023163"/>
    </source>
</evidence>
<feature type="domain" description="HTH araC/xylS-type" evidence="4">
    <location>
        <begin position="227"/>
        <end position="328"/>
    </location>
</feature>
<dbReference type="Pfam" id="PF14525">
    <property type="entry name" value="AraC_binding_2"/>
    <property type="match status" value="1"/>
</dbReference>
<reference evidence="5 6" key="1">
    <citation type="journal article" date="2018" name="Int. J. Syst. Evol. Microbiol.">
        <title>Pseudooceanicola lipolyticus sp. nov., a marine alphaproteobacterium, reclassification of Oceanicola flagellatus as Pseudooceanicola flagellatus comb. nov. and emended description of the genus Pseudooceanicola.</title>
        <authorList>
            <person name="Huang M.-M."/>
            <person name="Guo L.-L."/>
            <person name="Wu Y.-H."/>
            <person name="Lai Q.-L."/>
            <person name="Shao Z.-Z."/>
            <person name="Wang C.-S."/>
            <person name="Wu M."/>
            <person name="Xu X.-W."/>
        </authorList>
    </citation>
    <scope>NUCLEOTIDE SEQUENCE [LARGE SCALE GENOMIC DNA]</scope>
    <source>
        <strain evidence="5 6">157</strain>
    </source>
</reference>
<dbReference type="InterPro" id="IPR018060">
    <property type="entry name" value="HTH_AraC"/>
</dbReference>
<keyword evidence="6" id="KW-1185">Reference proteome</keyword>
<dbReference type="PANTHER" id="PTHR46796:SF6">
    <property type="entry name" value="ARAC SUBFAMILY"/>
    <property type="match status" value="1"/>
</dbReference>
<dbReference type="PANTHER" id="PTHR46796">
    <property type="entry name" value="HTH-TYPE TRANSCRIPTIONAL ACTIVATOR RHAS-RELATED"/>
    <property type="match status" value="1"/>
</dbReference>
<dbReference type="GO" id="GO:0003700">
    <property type="term" value="F:DNA-binding transcription factor activity"/>
    <property type="evidence" value="ECO:0007669"/>
    <property type="project" value="InterPro"/>
</dbReference>
<name>A0A2M8J434_9RHOB</name>
<keyword evidence="3" id="KW-0804">Transcription</keyword>
<dbReference type="InterPro" id="IPR009057">
    <property type="entry name" value="Homeodomain-like_sf"/>
</dbReference>
<keyword evidence="2" id="KW-0238">DNA-binding</keyword>
<evidence type="ECO:0000313" key="5">
    <source>
        <dbReference type="EMBL" id="PJE37541.1"/>
    </source>
</evidence>
<protein>
    <recommendedName>
        <fullName evidence="4">HTH araC/xylS-type domain-containing protein</fullName>
    </recommendedName>
</protein>
<dbReference type="PROSITE" id="PS00041">
    <property type="entry name" value="HTH_ARAC_FAMILY_1"/>
    <property type="match status" value="1"/>
</dbReference>
<proteinExistence type="predicted"/>
<dbReference type="SMART" id="SM00342">
    <property type="entry name" value="HTH_ARAC"/>
    <property type="match status" value="1"/>
</dbReference>
<dbReference type="InterPro" id="IPR018062">
    <property type="entry name" value="HTH_AraC-typ_CS"/>
</dbReference>
<dbReference type="InterPro" id="IPR020449">
    <property type="entry name" value="Tscrpt_reg_AraC-type_HTH"/>
</dbReference>
<keyword evidence="1" id="KW-0805">Transcription regulation</keyword>
<evidence type="ECO:0000259" key="4">
    <source>
        <dbReference type="PROSITE" id="PS01124"/>
    </source>
</evidence>
<dbReference type="InterPro" id="IPR050204">
    <property type="entry name" value="AraC_XylS_family_regulators"/>
</dbReference>
<gene>
    <name evidence="5" type="ORF">CVM52_06630</name>
</gene>
<evidence type="ECO:0000256" key="2">
    <source>
        <dbReference type="ARBA" id="ARBA00023125"/>
    </source>
</evidence>
<dbReference type="AlphaFoldDB" id="A0A2M8J434"/>
<dbReference type="GO" id="GO:0043565">
    <property type="term" value="F:sequence-specific DNA binding"/>
    <property type="evidence" value="ECO:0007669"/>
    <property type="project" value="InterPro"/>
</dbReference>
<dbReference type="SUPFAM" id="SSF46689">
    <property type="entry name" value="Homeodomain-like"/>
    <property type="match status" value="1"/>
</dbReference>
<dbReference type="PRINTS" id="PR00032">
    <property type="entry name" value="HTHARAC"/>
</dbReference>
<dbReference type="OrthoDB" id="8004517at2"/>